<dbReference type="Proteomes" id="UP000575241">
    <property type="component" value="Unassembled WGS sequence"/>
</dbReference>
<comment type="similarity">
    <text evidence="2">Belongs to the virb1 family.</text>
</comment>
<evidence type="ECO:0000313" key="8">
    <source>
        <dbReference type="Proteomes" id="UP000575241"/>
    </source>
</evidence>
<dbReference type="GO" id="GO:0042597">
    <property type="term" value="C:periplasmic space"/>
    <property type="evidence" value="ECO:0007669"/>
    <property type="project" value="InterPro"/>
</dbReference>
<protein>
    <submittedName>
        <fullName evidence="7">Soluble lytic murein transglycosylase-like protein</fullName>
    </submittedName>
</protein>
<evidence type="ECO:0000256" key="1">
    <source>
        <dbReference type="ARBA" id="ARBA00007734"/>
    </source>
</evidence>
<dbReference type="Pfam" id="PF01464">
    <property type="entry name" value="SLT"/>
    <property type="match status" value="1"/>
</dbReference>
<dbReference type="InterPro" id="IPR008939">
    <property type="entry name" value="Lytic_TGlycosylase_superhlx_U"/>
</dbReference>
<comment type="caution">
    <text evidence="7">The sequence shown here is derived from an EMBL/GenBank/DDBJ whole genome shotgun (WGS) entry which is preliminary data.</text>
</comment>
<dbReference type="GO" id="GO:0004553">
    <property type="term" value="F:hydrolase activity, hydrolyzing O-glycosyl compounds"/>
    <property type="evidence" value="ECO:0007669"/>
    <property type="project" value="InterPro"/>
</dbReference>
<evidence type="ECO:0000256" key="5">
    <source>
        <dbReference type="SAM" id="SignalP"/>
    </source>
</evidence>
<dbReference type="PANTHER" id="PTHR37423">
    <property type="entry name" value="SOLUBLE LYTIC MUREIN TRANSGLYCOSYLASE-RELATED"/>
    <property type="match status" value="1"/>
</dbReference>
<accession>A0A7W7NRN6</accession>
<name>A0A7W7NRN6_9SPHN</name>
<reference evidence="7 8" key="1">
    <citation type="submission" date="2020-08" db="EMBL/GenBank/DDBJ databases">
        <title>Functional genomics of gut bacteria from endangered species of beetles.</title>
        <authorList>
            <person name="Carlos-Shanley C."/>
        </authorList>
    </citation>
    <scope>NUCLEOTIDE SEQUENCE [LARGE SCALE GENOMIC DNA]</scope>
    <source>
        <strain evidence="7 8">S00224</strain>
    </source>
</reference>
<evidence type="ECO:0000256" key="4">
    <source>
        <dbReference type="SAM" id="MobiDB-lite"/>
    </source>
</evidence>
<keyword evidence="8" id="KW-1185">Reference proteome</keyword>
<keyword evidence="3 5" id="KW-0732">Signal</keyword>
<feature type="domain" description="Transglycosylase SLT" evidence="6">
    <location>
        <begin position="442"/>
        <end position="543"/>
    </location>
</feature>
<feature type="chain" id="PRO_5031396491" evidence="5">
    <location>
        <begin position="19"/>
        <end position="624"/>
    </location>
</feature>
<dbReference type="Gene3D" id="1.10.530.10">
    <property type="match status" value="1"/>
</dbReference>
<evidence type="ECO:0000256" key="3">
    <source>
        <dbReference type="ARBA" id="ARBA00022729"/>
    </source>
</evidence>
<comment type="similarity">
    <text evidence="1">Belongs to the transglycosylase Slt family.</text>
</comment>
<dbReference type="PANTHER" id="PTHR37423:SF2">
    <property type="entry name" value="MEMBRANE-BOUND LYTIC MUREIN TRANSGLYCOSYLASE C"/>
    <property type="match status" value="1"/>
</dbReference>
<evidence type="ECO:0000256" key="2">
    <source>
        <dbReference type="ARBA" id="ARBA00009387"/>
    </source>
</evidence>
<proteinExistence type="inferred from homology"/>
<gene>
    <name evidence="7" type="ORF">HNP52_002172</name>
</gene>
<dbReference type="EMBL" id="JACHLN010000002">
    <property type="protein sequence ID" value="MBB4839103.1"/>
    <property type="molecule type" value="Genomic_DNA"/>
</dbReference>
<dbReference type="AlphaFoldDB" id="A0A7W7NRN6"/>
<organism evidence="7 8">
    <name type="scientific">Sphingomonas kyeonggiensis</name>
    <dbReference type="NCBI Taxonomy" id="1268553"/>
    <lineage>
        <taxon>Bacteria</taxon>
        <taxon>Pseudomonadati</taxon>
        <taxon>Pseudomonadota</taxon>
        <taxon>Alphaproteobacteria</taxon>
        <taxon>Sphingomonadales</taxon>
        <taxon>Sphingomonadaceae</taxon>
        <taxon>Sphingomonas</taxon>
    </lineage>
</organism>
<dbReference type="InterPro" id="IPR008258">
    <property type="entry name" value="Transglycosylase_SLT_dom_1"/>
</dbReference>
<dbReference type="InterPro" id="IPR023346">
    <property type="entry name" value="Lysozyme-like_dom_sf"/>
</dbReference>
<evidence type="ECO:0000313" key="7">
    <source>
        <dbReference type="EMBL" id="MBB4839103.1"/>
    </source>
</evidence>
<feature type="region of interest" description="Disordered" evidence="4">
    <location>
        <begin position="19"/>
        <end position="78"/>
    </location>
</feature>
<dbReference type="Gene3D" id="1.25.20.10">
    <property type="entry name" value="Bacterial muramidases"/>
    <property type="match status" value="1"/>
</dbReference>
<dbReference type="SUPFAM" id="SSF53955">
    <property type="entry name" value="Lysozyme-like"/>
    <property type="match status" value="1"/>
</dbReference>
<dbReference type="CDD" id="cd13401">
    <property type="entry name" value="Slt70-like"/>
    <property type="match status" value="1"/>
</dbReference>
<dbReference type="RefSeq" id="WP_184166680.1">
    <property type="nucleotide sequence ID" value="NZ_JACHLN010000002.1"/>
</dbReference>
<evidence type="ECO:0000259" key="6">
    <source>
        <dbReference type="Pfam" id="PF01464"/>
    </source>
</evidence>
<sequence length="624" mass="67236">MRILLAAALLVSPALAHAADVSGGDTASPADVSGGDTANPADLPGGSTNPNSTPAEDGAGAPTLREGDGIPSQLDSDQKDGYRKVFAAIRAQRWQDAQIQLDSMKPGPLHAIARAELYTAKNSPKVELAPLLQLIGDAPELPQADQLSRMAKTRGALSTPAIPAAARLVWYDGAPVRQRARSIKSDTAATEIALAIQPYVKADQGLEAEGVVSRFEADLTPEARTEWQQKVAWIYYVAGDDNNARRVAAKAQDGAGDWAPQADWVAGLAAWREQDCAGATAAFERVATRAADTELRSAGLYWGSRAEMACGHPDKVEVKLRAATQYGETFYGLLAKSALGIEDKPAKAEKFVAEDWRALERRPNVRVAAALVEIDEDGLADEVLRYQAKIGSPSEHVALTRLAGRLSLPSTQLWLTHNCPQGTQPLTAARYPAPNWTPAGGWRVDKALVFAHTLQESRFNSEIRSAAGAMGLMQVKTGAAIDIGRRHGVNYAASDLTKPSVNMEIGQSYLEQLRDQPFTGGLLPKVIASYNAGPTPVANWNALIKDGGDPLLYIESIPYWETRGYVMVVLRNYWMYENQEGRKSSSREALAQGMWPKFPGMQGPAAVKLSARKLAFHQDGNANR</sequence>
<dbReference type="SUPFAM" id="SSF48435">
    <property type="entry name" value="Bacterial muramidases"/>
    <property type="match status" value="1"/>
</dbReference>
<feature type="signal peptide" evidence="5">
    <location>
        <begin position="1"/>
        <end position="18"/>
    </location>
</feature>